<keyword evidence="2" id="KW-0677">Repeat</keyword>
<dbReference type="PROSITE" id="PS51464">
    <property type="entry name" value="SIS"/>
    <property type="match status" value="1"/>
</dbReference>
<sequence length="332" mass="34522">MSLKPVSTEAREEPALVSARNTLETEAGGLALLARALDGELGTAFLRAVDKLQSAEGRVIVTGMGKSGHVGRKLAATFASTGTPASFVHAAEASHGDLGMITKRDVVIALSWSGETLELRDMLHHTQRYDIPLIAITANPESALGSNADIVLCLPKAPEACPHGLAPTTSTTMQLALGDALAIALLEVRRFTAEGFRGFHPGGKLGAGLIHVEDLMHGGDEMPLVGTGTLMSEAISAISAKGFGCVGVVDADGRLVGIVTDGDLRRHISPVLPSLPIDDVMTRSPKTVAKGEIASSAIELMNSGKFTAVFVVENGRPVGLLHLHDLLRAGVA</sequence>
<evidence type="ECO:0000256" key="5">
    <source>
        <dbReference type="PROSITE-ProRule" id="PRU00703"/>
    </source>
</evidence>
<dbReference type="InterPro" id="IPR050986">
    <property type="entry name" value="GutQ/KpsF_isomerases"/>
</dbReference>
<evidence type="ECO:0000256" key="3">
    <source>
        <dbReference type="ARBA" id="ARBA00023122"/>
    </source>
</evidence>
<dbReference type="EMBL" id="JBHSJF010000002">
    <property type="protein sequence ID" value="MFC5066961.1"/>
    <property type="molecule type" value="Genomic_DNA"/>
</dbReference>
<dbReference type="PANTHER" id="PTHR42745:SF1">
    <property type="entry name" value="ARABINOSE 5-PHOSPHATE ISOMERASE KDSD"/>
    <property type="match status" value="1"/>
</dbReference>
<dbReference type="Proteomes" id="UP001595796">
    <property type="component" value="Unassembled WGS sequence"/>
</dbReference>
<evidence type="ECO:0000259" key="7">
    <source>
        <dbReference type="PROSITE" id="PS51464"/>
    </source>
</evidence>
<dbReference type="InterPro" id="IPR046348">
    <property type="entry name" value="SIS_dom_sf"/>
</dbReference>
<evidence type="ECO:0000313" key="9">
    <source>
        <dbReference type="Proteomes" id="UP001595796"/>
    </source>
</evidence>
<dbReference type="InterPro" id="IPR004800">
    <property type="entry name" value="KdsD/KpsF-type"/>
</dbReference>
<dbReference type="SMART" id="SM00116">
    <property type="entry name" value="CBS"/>
    <property type="match status" value="2"/>
</dbReference>
<keyword evidence="3 5" id="KW-0129">CBS domain</keyword>
<proteinExistence type="inferred from homology"/>
<dbReference type="InterPro" id="IPR035474">
    <property type="entry name" value="SIS_Kpsf"/>
</dbReference>
<dbReference type="Pfam" id="PF01380">
    <property type="entry name" value="SIS"/>
    <property type="match status" value="1"/>
</dbReference>
<dbReference type="PANTHER" id="PTHR42745">
    <property type="match status" value="1"/>
</dbReference>
<evidence type="ECO:0000256" key="2">
    <source>
        <dbReference type="ARBA" id="ARBA00022737"/>
    </source>
</evidence>
<evidence type="ECO:0000256" key="4">
    <source>
        <dbReference type="PIRNR" id="PIRNR004692"/>
    </source>
</evidence>
<accession>A0ABV9YWF4</accession>
<protein>
    <submittedName>
        <fullName evidence="8">SIS domain-containing protein</fullName>
    </submittedName>
</protein>
<feature type="domain" description="CBS" evidence="6">
    <location>
        <begin position="281"/>
        <end position="332"/>
    </location>
</feature>
<dbReference type="InterPro" id="IPR001347">
    <property type="entry name" value="SIS_dom"/>
</dbReference>
<feature type="domain" description="SIS" evidence="7">
    <location>
        <begin position="48"/>
        <end position="191"/>
    </location>
</feature>
<reference evidence="9" key="1">
    <citation type="journal article" date="2019" name="Int. J. Syst. Evol. Microbiol.">
        <title>The Global Catalogue of Microorganisms (GCM) 10K type strain sequencing project: providing services to taxonomists for standard genome sequencing and annotation.</title>
        <authorList>
            <consortium name="The Broad Institute Genomics Platform"/>
            <consortium name="The Broad Institute Genome Sequencing Center for Infectious Disease"/>
            <person name="Wu L."/>
            <person name="Ma J."/>
        </authorList>
    </citation>
    <scope>NUCLEOTIDE SEQUENCE [LARGE SCALE GENOMIC DNA]</scope>
    <source>
        <strain evidence="9">CGMCC 1.16444</strain>
    </source>
</reference>
<gene>
    <name evidence="8" type="ORF">ACFPFW_02915</name>
</gene>
<comment type="similarity">
    <text evidence="1 4">Belongs to the SIS family. GutQ/KpsF subfamily.</text>
</comment>
<dbReference type="SUPFAM" id="SSF53697">
    <property type="entry name" value="SIS domain"/>
    <property type="match status" value="1"/>
</dbReference>
<dbReference type="Gene3D" id="3.40.50.10490">
    <property type="entry name" value="Glucose-6-phosphate isomerase like protein, domain 1"/>
    <property type="match status" value="1"/>
</dbReference>
<keyword evidence="9" id="KW-1185">Reference proteome</keyword>
<dbReference type="InterPro" id="IPR000644">
    <property type="entry name" value="CBS_dom"/>
</dbReference>
<dbReference type="PROSITE" id="PS51371">
    <property type="entry name" value="CBS"/>
    <property type="match status" value="2"/>
</dbReference>
<name>A0ABV9YWF4_9HYPH</name>
<dbReference type="InterPro" id="IPR046342">
    <property type="entry name" value="CBS_dom_sf"/>
</dbReference>
<evidence type="ECO:0000256" key="1">
    <source>
        <dbReference type="ARBA" id="ARBA00008165"/>
    </source>
</evidence>
<dbReference type="NCBIfam" id="TIGR00393">
    <property type="entry name" value="kpsF"/>
    <property type="match status" value="1"/>
</dbReference>
<dbReference type="Pfam" id="PF00571">
    <property type="entry name" value="CBS"/>
    <property type="match status" value="2"/>
</dbReference>
<dbReference type="CDD" id="cd04604">
    <property type="entry name" value="CBS_pair_SIS_assoc"/>
    <property type="match status" value="1"/>
</dbReference>
<dbReference type="CDD" id="cd05014">
    <property type="entry name" value="SIS_Kpsf"/>
    <property type="match status" value="1"/>
</dbReference>
<feature type="domain" description="CBS" evidence="6">
    <location>
        <begin position="216"/>
        <end position="277"/>
    </location>
</feature>
<evidence type="ECO:0000313" key="8">
    <source>
        <dbReference type="EMBL" id="MFC5066961.1"/>
    </source>
</evidence>
<dbReference type="PIRSF" id="PIRSF004692">
    <property type="entry name" value="KdsD_KpsF"/>
    <property type="match status" value="1"/>
</dbReference>
<evidence type="ECO:0000259" key="6">
    <source>
        <dbReference type="PROSITE" id="PS51371"/>
    </source>
</evidence>
<dbReference type="RefSeq" id="WP_114957371.1">
    <property type="nucleotide sequence ID" value="NZ_JBHSJF010000002.1"/>
</dbReference>
<dbReference type="Gene3D" id="3.10.580.10">
    <property type="entry name" value="CBS-domain"/>
    <property type="match status" value="1"/>
</dbReference>
<organism evidence="8 9">
    <name type="scientific">Flaviflagellibacter deserti</name>
    <dbReference type="NCBI Taxonomy" id="2267266"/>
    <lineage>
        <taxon>Bacteria</taxon>
        <taxon>Pseudomonadati</taxon>
        <taxon>Pseudomonadota</taxon>
        <taxon>Alphaproteobacteria</taxon>
        <taxon>Hyphomicrobiales</taxon>
        <taxon>Flaviflagellibacter</taxon>
    </lineage>
</organism>
<comment type="caution">
    <text evidence="8">The sequence shown here is derived from an EMBL/GenBank/DDBJ whole genome shotgun (WGS) entry which is preliminary data.</text>
</comment>